<keyword evidence="3 7" id="KW-0805">Transcription regulation</keyword>
<dbReference type="GO" id="GO:0016592">
    <property type="term" value="C:mediator complex"/>
    <property type="evidence" value="ECO:0007669"/>
    <property type="project" value="InterPro"/>
</dbReference>
<comment type="caution">
    <text evidence="9">The sequence shown here is derived from an EMBL/GenBank/DDBJ whole genome shotgun (WGS) entry which is preliminary data.</text>
</comment>
<comment type="function">
    <text evidence="7">Component of the Mediator complex, a coactivator involved in the regulated transcription of nearly all RNA polymerase II-dependent genes. Mediator functions as a bridge to convey information from gene-specific regulatory proteins to the basal RNA polymerase II transcription machinery. Mediator is recruited to promoters by direct interactions with regulatory proteins and serves as a scaffold for the assembly of a functional preinitiation complex with RNA polymerase II and the general transcription factors.</text>
</comment>
<organism evidence="9 10">
    <name type="scientific">Friedmanniomyces endolithicus</name>
    <dbReference type="NCBI Taxonomy" id="329885"/>
    <lineage>
        <taxon>Eukaryota</taxon>
        <taxon>Fungi</taxon>
        <taxon>Dikarya</taxon>
        <taxon>Ascomycota</taxon>
        <taxon>Pezizomycotina</taxon>
        <taxon>Dothideomycetes</taxon>
        <taxon>Dothideomycetidae</taxon>
        <taxon>Mycosphaerellales</taxon>
        <taxon>Teratosphaeriaceae</taxon>
        <taxon>Friedmanniomyces</taxon>
    </lineage>
</organism>
<evidence type="ECO:0000256" key="7">
    <source>
        <dbReference type="RuleBase" id="RU364145"/>
    </source>
</evidence>
<evidence type="ECO:0000256" key="8">
    <source>
        <dbReference type="SAM" id="MobiDB-lite"/>
    </source>
</evidence>
<feature type="compositionally biased region" description="Pro residues" evidence="8">
    <location>
        <begin position="46"/>
        <end position="67"/>
    </location>
</feature>
<reference evidence="9 10" key="1">
    <citation type="submission" date="2017-03" db="EMBL/GenBank/DDBJ databases">
        <title>Genomes of endolithic fungi from Antarctica.</title>
        <authorList>
            <person name="Coleine C."/>
            <person name="Masonjones S."/>
            <person name="Stajich J.E."/>
        </authorList>
    </citation>
    <scope>NUCLEOTIDE SEQUENCE [LARGE SCALE GENOMIC DNA]</scope>
    <source>
        <strain evidence="9 10">CCFEE 5311</strain>
    </source>
</reference>
<keyword evidence="4 7" id="KW-0010">Activator</keyword>
<keyword evidence="5 7" id="KW-0804">Transcription</keyword>
<dbReference type="InterPro" id="IPR011425">
    <property type="entry name" value="Med9"/>
</dbReference>
<dbReference type="OrthoDB" id="5414694at2759"/>
<evidence type="ECO:0000256" key="1">
    <source>
        <dbReference type="ARBA" id="ARBA00004123"/>
    </source>
</evidence>
<name>A0A4U0V278_9PEZI</name>
<comment type="subcellular location">
    <subcellularLocation>
        <location evidence="1 7">Nucleus</location>
    </subcellularLocation>
</comment>
<dbReference type="EMBL" id="NAJP01000022">
    <property type="protein sequence ID" value="TKA42634.1"/>
    <property type="molecule type" value="Genomic_DNA"/>
</dbReference>
<dbReference type="Pfam" id="PF07544">
    <property type="entry name" value="Med9"/>
    <property type="match status" value="1"/>
</dbReference>
<evidence type="ECO:0000313" key="9">
    <source>
        <dbReference type="EMBL" id="TKA42634.1"/>
    </source>
</evidence>
<dbReference type="Proteomes" id="UP000310066">
    <property type="component" value="Unassembled WGS sequence"/>
</dbReference>
<dbReference type="GO" id="GO:0006357">
    <property type="term" value="P:regulation of transcription by RNA polymerase II"/>
    <property type="evidence" value="ECO:0007669"/>
    <property type="project" value="InterPro"/>
</dbReference>
<gene>
    <name evidence="7" type="primary">MED9</name>
    <name evidence="9" type="ORF">B0A54_07477</name>
</gene>
<proteinExistence type="inferred from homology"/>
<sequence>MPLSSHIQQPHNISTILAGFQRNNNADDMAVPQATAPRATTQPSQPRQPQPPSTTTPTQQPPLPPPQLFDILPALHELLARIDHSPPTDSNEPATTESLALNYSNLHPLDPKDLPTAILPLKAQMRRGLVELGRLADMERSVEEQGEDIRGLEERVRRQGEVIRGLGRRGGGVGKGR</sequence>
<comment type="similarity">
    <text evidence="2 7">Belongs to the Mediator complex subunit 9 family.</text>
</comment>
<dbReference type="GO" id="GO:0003712">
    <property type="term" value="F:transcription coregulator activity"/>
    <property type="evidence" value="ECO:0007669"/>
    <property type="project" value="InterPro"/>
</dbReference>
<comment type="subunit">
    <text evidence="7">Component of the Mediator complex.</text>
</comment>
<evidence type="ECO:0000313" key="10">
    <source>
        <dbReference type="Proteomes" id="UP000310066"/>
    </source>
</evidence>
<evidence type="ECO:0000256" key="3">
    <source>
        <dbReference type="ARBA" id="ARBA00023015"/>
    </source>
</evidence>
<dbReference type="AlphaFoldDB" id="A0A4U0V278"/>
<evidence type="ECO:0000256" key="6">
    <source>
        <dbReference type="ARBA" id="ARBA00023242"/>
    </source>
</evidence>
<dbReference type="STRING" id="329885.A0A4U0V278"/>
<evidence type="ECO:0000256" key="5">
    <source>
        <dbReference type="ARBA" id="ARBA00023163"/>
    </source>
</evidence>
<feature type="region of interest" description="Disordered" evidence="8">
    <location>
        <begin position="23"/>
        <end position="68"/>
    </location>
</feature>
<protein>
    <recommendedName>
        <fullName evidence="7">Mediator of RNA polymerase II transcription subunit 9</fullName>
    </recommendedName>
    <alternativeName>
        <fullName evidence="7">Mediator complex subunit 9</fullName>
    </alternativeName>
</protein>
<evidence type="ECO:0000256" key="4">
    <source>
        <dbReference type="ARBA" id="ARBA00023159"/>
    </source>
</evidence>
<accession>A0A4U0V278</accession>
<evidence type="ECO:0000256" key="2">
    <source>
        <dbReference type="ARBA" id="ARBA00008089"/>
    </source>
</evidence>
<keyword evidence="6 7" id="KW-0539">Nucleus</keyword>